<comment type="similarity">
    <text evidence="2">Belongs to the G protein gamma family.</text>
</comment>
<dbReference type="GO" id="GO:0005834">
    <property type="term" value="C:heterotrimeric G-protein complex"/>
    <property type="evidence" value="ECO:0007669"/>
    <property type="project" value="InterPro"/>
</dbReference>
<sequence>MSVLHINSIAAFTQLSSSHDHIPNRRVSDNFSAPRSYTPEYHTQTTYLAQHRLCEQLREEAKRDRIKVSIVCKDLVRYITDHQTTDTLVMGFSSPRDNPFRDKQKCSLL</sequence>
<dbReference type="AlphaFoldDB" id="A0A813SS64"/>
<feature type="domain" description="G protein gamma" evidence="9">
    <location>
        <begin position="50"/>
        <end position="109"/>
    </location>
</feature>
<keyword evidence="3" id="KW-1003">Cell membrane</keyword>
<dbReference type="InterPro" id="IPR015898">
    <property type="entry name" value="G-protein_gamma-like_dom"/>
</dbReference>
<protein>
    <recommendedName>
        <fullName evidence="9">G protein gamma domain-containing protein</fullName>
    </recommendedName>
</protein>
<evidence type="ECO:0000313" key="11">
    <source>
        <dbReference type="Proteomes" id="UP000663828"/>
    </source>
</evidence>
<comment type="subcellular location">
    <subcellularLocation>
        <location evidence="1">Cell membrane</location>
        <topology evidence="1">Lipid-anchor</topology>
        <orientation evidence="1">Cytoplasmic side</orientation>
    </subcellularLocation>
</comment>
<dbReference type="InterPro" id="IPR001770">
    <property type="entry name" value="G-protein_gamma"/>
</dbReference>
<evidence type="ECO:0000256" key="5">
    <source>
        <dbReference type="ARBA" id="ARBA00023136"/>
    </source>
</evidence>
<keyword evidence="4" id="KW-0488">Methylation</keyword>
<evidence type="ECO:0000259" key="9">
    <source>
        <dbReference type="PROSITE" id="PS50058"/>
    </source>
</evidence>
<evidence type="ECO:0000256" key="4">
    <source>
        <dbReference type="ARBA" id="ARBA00022481"/>
    </source>
</evidence>
<comment type="caution">
    <text evidence="10">The sequence shown here is derived from an EMBL/GenBank/DDBJ whole genome shotgun (WGS) entry which is preliminary data.</text>
</comment>
<keyword evidence="11" id="KW-1185">Reference proteome</keyword>
<dbReference type="SUPFAM" id="SSF48670">
    <property type="entry name" value="Transducin (heterotrimeric G protein), gamma chain"/>
    <property type="match status" value="1"/>
</dbReference>
<dbReference type="SMART" id="SM01224">
    <property type="entry name" value="G_gamma"/>
    <property type="match status" value="1"/>
</dbReference>
<name>A0A813SS64_ADIRI</name>
<evidence type="ECO:0000256" key="8">
    <source>
        <dbReference type="ARBA" id="ARBA00023289"/>
    </source>
</evidence>
<dbReference type="FunFam" id="4.10.260.10:FF:000001">
    <property type="entry name" value="Guanine nucleotide-binding protein subunit gamma"/>
    <property type="match status" value="1"/>
</dbReference>
<evidence type="ECO:0000256" key="3">
    <source>
        <dbReference type="ARBA" id="ARBA00022475"/>
    </source>
</evidence>
<evidence type="ECO:0000256" key="6">
    <source>
        <dbReference type="ARBA" id="ARBA00023224"/>
    </source>
</evidence>
<dbReference type="Pfam" id="PF00631">
    <property type="entry name" value="G-gamma"/>
    <property type="match status" value="1"/>
</dbReference>
<proteinExistence type="inferred from homology"/>
<dbReference type="CDD" id="cd00068">
    <property type="entry name" value="GGL"/>
    <property type="match status" value="1"/>
</dbReference>
<evidence type="ECO:0000256" key="7">
    <source>
        <dbReference type="ARBA" id="ARBA00023288"/>
    </source>
</evidence>
<organism evidence="10 11">
    <name type="scientific">Adineta ricciae</name>
    <name type="common">Rotifer</name>
    <dbReference type="NCBI Taxonomy" id="249248"/>
    <lineage>
        <taxon>Eukaryota</taxon>
        <taxon>Metazoa</taxon>
        <taxon>Spiralia</taxon>
        <taxon>Gnathifera</taxon>
        <taxon>Rotifera</taxon>
        <taxon>Eurotatoria</taxon>
        <taxon>Bdelloidea</taxon>
        <taxon>Adinetida</taxon>
        <taxon>Adinetidae</taxon>
        <taxon>Adineta</taxon>
    </lineage>
</organism>
<dbReference type="SMART" id="SM00224">
    <property type="entry name" value="GGL"/>
    <property type="match status" value="1"/>
</dbReference>
<keyword evidence="8" id="KW-0636">Prenylation</keyword>
<reference evidence="10" key="1">
    <citation type="submission" date="2021-02" db="EMBL/GenBank/DDBJ databases">
        <authorList>
            <person name="Nowell W R."/>
        </authorList>
    </citation>
    <scope>NUCLEOTIDE SEQUENCE</scope>
</reference>
<evidence type="ECO:0000313" key="10">
    <source>
        <dbReference type="EMBL" id="CAF0799898.1"/>
    </source>
</evidence>
<evidence type="ECO:0000256" key="1">
    <source>
        <dbReference type="ARBA" id="ARBA00004342"/>
    </source>
</evidence>
<gene>
    <name evidence="10" type="ORF">XAT740_LOCUS2921</name>
</gene>
<keyword evidence="7" id="KW-0449">Lipoprotein</keyword>
<keyword evidence="5" id="KW-0472">Membrane</keyword>
<evidence type="ECO:0000256" key="2">
    <source>
        <dbReference type="ARBA" id="ARBA00007431"/>
    </source>
</evidence>
<accession>A0A813SS64</accession>
<dbReference type="Gene3D" id="4.10.260.10">
    <property type="entry name" value="Transducin (heterotrimeric G protein), gamma chain"/>
    <property type="match status" value="1"/>
</dbReference>
<dbReference type="GO" id="GO:0007186">
    <property type="term" value="P:G protein-coupled receptor signaling pathway"/>
    <property type="evidence" value="ECO:0007669"/>
    <property type="project" value="InterPro"/>
</dbReference>
<dbReference type="PANTHER" id="PTHR13809">
    <property type="entry name" value="GUANINE NUCLEOTIDE-BINDING PROTEIN GAMMA SUBUNIT"/>
    <property type="match status" value="1"/>
</dbReference>
<dbReference type="EMBL" id="CAJNOR010000108">
    <property type="protein sequence ID" value="CAF0799898.1"/>
    <property type="molecule type" value="Genomic_DNA"/>
</dbReference>
<dbReference type="InterPro" id="IPR036284">
    <property type="entry name" value="GGL_sf"/>
</dbReference>
<keyword evidence="6" id="KW-0807">Transducer</keyword>
<dbReference type="GO" id="GO:0031681">
    <property type="term" value="F:G-protein beta-subunit binding"/>
    <property type="evidence" value="ECO:0007669"/>
    <property type="project" value="InterPro"/>
</dbReference>
<dbReference type="Proteomes" id="UP000663828">
    <property type="component" value="Unassembled WGS sequence"/>
</dbReference>
<dbReference type="PROSITE" id="PS50058">
    <property type="entry name" value="G_PROTEIN_GAMMA"/>
    <property type="match status" value="1"/>
</dbReference>